<dbReference type="InterPro" id="IPR021398">
    <property type="entry name" value="DUF3037"/>
</dbReference>
<evidence type="ECO:0008006" key="3">
    <source>
        <dbReference type="Google" id="ProtNLM"/>
    </source>
</evidence>
<evidence type="ECO:0000313" key="2">
    <source>
        <dbReference type="Proteomes" id="UP000215224"/>
    </source>
</evidence>
<keyword evidence="2" id="KW-1185">Reference proteome</keyword>
<proteinExistence type="predicted"/>
<dbReference type="Proteomes" id="UP000215224">
    <property type="component" value="Chromosome"/>
</dbReference>
<protein>
    <recommendedName>
        <fullName evidence="3">DUF3037 domain-containing protein</fullName>
    </recommendedName>
</protein>
<dbReference type="RefSeq" id="WP_066412344.1">
    <property type="nucleotide sequence ID" value="NZ_CP018866.1"/>
</dbReference>
<evidence type="ECO:0000313" key="1">
    <source>
        <dbReference type="EMBL" id="AST93048.1"/>
    </source>
</evidence>
<sequence>MERKPYWYSVIQYYPNSVKGEVLNVGVIIHQPDSGSVRHFILDTGNIKLRGILSNQVNFDSYKIQKEYFEYYLEKLPNSNDLLIPNVFTHTFLLELAKEFPPDFKASEPTFALTNNLDTLFNQLLSAYIGSDFINRDDYQQITTKKYVRNYFDERKLIDRKVKPNVKFTPIKNVESMHFLIDFVYKNGVLNFMQAVPSNKDHFTNWFTKINTITNVMQDDLGFHLLYDSTDKLNEDKTVKQTLSYLQSKDQRINIIDIHTGDFEMFCRKIESDGKDVEDYESELILLQGA</sequence>
<reference evidence="1 2" key="1">
    <citation type="submission" date="2016-12" db="EMBL/GenBank/DDBJ databases">
        <title>The whole genome sequencing and assembly of Bacillus cohnii DSM 6307T strain.</title>
        <authorList>
            <person name="Lee Y.-J."/>
            <person name="Yi H."/>
            <person name="Bahn Y.-S."/>
            <person name="Kim J.F."/>
            <person name="Lee D.-W."/>
        </authorList>
    </citation>
    <scope>NUCLEOTIDE SEQUENCE [LARGE SCALE GENOMIC DNA]</scope>
    <source>
        <strain evidence="1 2">DSM 6307</strain>
    </source>
</reference>
<accession>A0A223KUN8</accession>
<dbReference type="KEGG" id="bcoh:BC6307_18185"/>
<dbReference type="AlphaFoldDB" id="A0A223KUN8"/>
<dbReference type="STRING" id="1314751.GCA_001591425_00753"/>
<dbReference type="EMBL" id="CP018866">
    <property type="protein sequence ID" value="AST93048.1"/>
    <property type="molecule type" value="Genomic_DNA"/>
</dbReference>
<organism evidence="1 2">
    <name type="scientific">Sutcliffiella cohnii</name>
    <dbReference type="NCBI Taxonomy" id="33932"/>
    <lineage>
        <taxon>Bacteria</taxon>
        <taxon>Bacillati</taxon>
        <taxon>Bacillota</taxon>
        <taxon>Bacilli</taxon>
        <taxon>Bacillales</taxon>
        <taxon>Bacillaceae</taxon>
        <taxon>Sutcliffiella</taxon>
    </lineage>
</organism>
<name>A0A223KUN8_9BACI</name>
<gene>
    <name evidence="1" type="ORF">BC6307_18185</name>
</gene>
<dbReference type="Pfam" id="PF11236">
    <property type="entry name" value="DUF3037"/>
    <property type="match status" value="1"/>
</dbReference>